<reference evidence="1 2" key="1">
    <citation type="submission" date="2023-05" db="EMBL/GenBank/DDBJ databases">
        <title>Actinoplanes sp. NEAU-A12 genome sequencing.</title>
        <authorList>
            <person name="Wang Z.-S."/>
        </authorList>
    </citation>
    <scope>NUCLEOTIDE SEQUENCE [LARGE SCALE GENOMIC DNA]</scope>
    <source>
        <strain evidence="1 2">NEAU-A12</strain>
    </source>
</reference>
<comment type="caution">
    <text evidence="1">The sequence shown here is derived from an EMBL/GenBank/DDBJ whole genome shotgun (WGS) entry which is preliminary data.</text>
</comment>
<dbReference type="EMBL" id="JASCTH010000026">
    <property type="protein sequence ID" value="MDI6103555.1"/>
    <property type="molecule type" value="Genomic_DNA"/>
</dbReference>
<organism evidence="1 2">
    <name type="scientific">Actinoplanes sandaracinus</name>
    <dbReference type="NCBI Taxonomy" id="3045177"/>
    <lineage>
        <taxon>Bacteria</taxon>
        <taxon>Bacillati</taxon>
        <taxon>Actinomycetota</taxon>
        <taxon>Actinomycetes</taxon>
        <taxon>Micromonosporales</taxon>
        <taxon>Micromonosporaceae</taxon>
        <taxon>Actinoplanes</taxon>
    </lineage>
</organism>
<sequence length="107" mass="11764">MTQPSEQQVTVAIDALHEESNVWATMATQTEAMTGATRSLSLSTFDFSALGYATGLDSIYLELQERIARLLEQAAANFTATAQALKSAADAYQREEDRNMHAIKNTY</sequence>
<proteinExistence type="predicted"/>
<accession>A0ABT6WUY2</accession>
<name>A0ABT6WUY2_9ACTN</name>
<dbReference type="RefSeq" id="WP_282764747.1">
    <property type="nucleotide sequence ID" value="NZ_JASCTH010000026.1"/>
</dbReference>
<evidence type="ECO:0008006" key="3">
    <source>
        <dbReference type="Google" id="ProtNLM"/>
    </source>
</evidence>
<dbReference type="Proteomes" id="UP001241758">
    <property type="component" value="Unassembled WGS sequence"/>
</dbReference>
<evidence type="ECO:0000313" key="2">
    <source>
        <dbReference type="Proteomes" id="UP001241758"/>
    </source>
</evidence>
<keyword evidence="2" id="KW-1185">Reference proteome</keyword>
<evidence type="ECO:0000313" key="1">
    <source>
        <dbReference type="EMBL" id="MDI6103555.1"/>
    </source>
</evidence>
<protein>
    <recommendedName>
        <fullName evidence="3">ESX-1 secretion-associated protein</fullName>
    </recommendedName>
</protein>
<gene>
    <name evidence="1" type="ORF">QLQ12_33585</name>
</gene>